<gene>
    <name evidence="5" type="ORF">GCM10011600_26770</name>
</gene>
<dbReference type="InterPro" id="IPR010982">
    <property type="entry name" value="Lambda_DNA-bd_dom_sf"/>
</dbReference>
<reference evidence="5" key="1">
    <citation type="journal article" date="2014" name="Int. J. Syst. Evol. Microbiol.">
        <title>Complete genome sequence of Corynebacterium casei LMG S-19264T (=DSM 44701T), isolated from a smear-ripened cheese.</title>
        <authorList>
            <consortium name="US DOE Joint Genome Institute (JGI-PGF)"/>
            <person name="Walter F."/>
            <person name="Albersmeier A."/>
            <person name="Kalinowski J."/>
            <person name="Ruckert C."/>
        </authorList>
    </citation>
    <scope>NUCLEOTIDE SEQUENCE</scope>
    <source>
        <strain evidence="5">CGMCC 1.16548</strain>
    </source>
</reference>
<keyword evidence="2" id="KW-0238">DNA-binding</keyword>
<dbReference type="InterPro" id="IPR046335">
    <property type="entry name" value="LacI/GalR-like_sensor"/>
</dbReference>
<dbReference type="PROSITE" id="PS00356">
    <property type="entry name" value="HTH_LACI_1"/>
    <property type="match status" value="1"/>
</dbReference>
<dbReference type="Pfam" id="PF00356">
    <property type="entry name" value="LacI"/>
    <property type="match status" value="1"/>
</dbReference>
<dbReference type="Gene3D" id="3.40.50.2300">
    <property type="match status" value="2"/>
</dbReference>
<evidence type="ECO:0000259" key="4">
    <source>
        <dbReference type="PROSITE" id="PS50932"/>
    </source>
</evidence>
<dbReference type="SUPFAM" id="SSF47413">
    <property type="entry name" value="lambda repressor-like DNA-binding domains"/>
    <property type="match status" value="1"/>
</dbReference>
<sequence length="394" mass="41291">MVTFAMAVLTSTPRNVRMPFGGGAGWLAAGVEDGCVMVRPYGDLPTPARGRTGSLTAVTDTTRRAPSMYDVATRAGVSHQTVSRVLNDFAGIRPETRERVLAAIAELGYRPNRAARALVTSRSRAIGVLVPATADFGPMSSLHAIERAARAAGYHALITSTLVETDAVRASLQFLLDQSIEALVVIAPYRVVTDELDVVPPGIPTALLQTGDVDAAGAIAVDQRAGARLAARHLLELGHRNIQQLTGPADYLEAVARRDAVDDELAAAGVPLLPRLSGDWTADSGYAAGAALDPATTAVLCGNDQMALGLMHALADLGRAVPGDVSVVGFDDIPESAHSLPPLTTVHQDFEEVGRRAVSDLVARLEGREPDPEATSIAPTLVVRSSTATLHPTM</sequence>
<proteinExistence type="predicted"/>
<name>A0A8J3GSQ3_9MICO</name>
<evidence type="ECO:0000313" key="6">
    <source>
        <dbReference type="Proteomes" id="UP000617531"/>
    </source>
</evidence>
<accession>A0A8J3GSQ3</accession>
<reference evidence="5" key="2">
    <citation type="submission" date="2020-09" db="EMBL/GenBank/DDBJ databases">
        <authorList>
            <person name="Sun Q."/>
            <person name="Zhou Y."/>
        </authorList>
    </citation>
    <scope>NUCLEOTIDE SEQUENCE</scope>
    <source>
        <strain evidence="5">CGMCC 1.16548</strain>
    </source>
</reference>
<organism evidence="5 6">
    <name type="scientific">Pseudolysinimonas yzui</name>
    <dbReference type="NCBI Taxonomy" id="2708254"/>
    <lineage>
        <taxon>Bacteria</taxon>
        <taxon>Bacillati</taxon>
        <taxon>Actinomycetota</taxon>
        <taxon>Actinomycetes</taxon>
        <taxon>Micrococcales</taxon>
        <taxon>Microbacteriaceae</taxon>
        <taxon>Pseudolysinimonas</taxon>
    </lineage>
</organism>
<dbReference type="CDD" id="cd01574">
    <property type="entry name" value="PBP1_LacI"/>
    <property type="match status" value="1"/>
</dbReference>
<dbReference type="InterPro" id="IPR028082">
    <property type="entry name" value="Peripla_BP_I"/>
</dbReference>
<dbReference type="PROSITE" id="PS50932">
    <property type="entry name" value="HTH_LACI_2"/>
    <property type="match status" value="1"/>
</dbReference>
<evidence type="ECO:0000256" key="1">
    <source>
        <dbReference type="ARBA" id="ARBA00023015"/>
    </source>
</evidence>
<dbReference type="CDD" id="cd01392">
    <property type="entry name" value="HTH_LacI"/>
    <property type="match status" value="1"/>
</dbReference>
<dbReference type="Proteomes" id="UP000617531">
    <property type="component" value="Unassembled WGS sequence"/>
</dbReference>
<evidence type="ECO:0000313" key="5">
    <source>
        <dbReference type="EMBL" id="GHF24376.1"/>
    </source>
</evidence>
<dbReference type="PANTHER" id="PTHR30146">
    <property type="entry name" value="LACI-RELATED TRANSCRIPTIONAL REPRESSOR"/>
    <property type="match status" value="1"/>
</dbReference>
<dbReference type="Pfam" id="PF13377">
    <property type="entry name" value="Peripla_BP_3"/>
    <property type="match status" value="1"/>
</dbReference>
<evidence type="ECO:0000256" key="3">
    <source>
        <dbReference type="ARBA" id="ARBA00023163"/>
    </source>
</evidence>
<dbReference type="PANTHER" id="PTHR30146:SF109">
    <property type="entry name" value="HTH-TYPE TRANSCRIPTIONAL REGULATOR GALS"/>
    <property type="match status" value="1"/>
</dbReference>
<dbReference type="InterPro" id="IPR000843">
    <property type="entry name" value="HTH_LacI"/>
</dbReference>
<dbReference type="GO" id="GO:0000976">
    <property type="term" value="F:transcription cis-regulatory region binding"/>
    <property type="evidence" value="ECO:0007669"/>
    <property type="project" value="TreeGrafter"/>
</dbReference>
<evidence type="ECO:0000256" key="2">
    <source>
        <dbReference type="ARBA" id="ARBA00023125"/>
    </source>
</evidence>
<comment type="caution">
    <text evidence="5">The sequence shown here is derived from an EMBL/GenBank/DDBJ whole genome shotgun (WGS) entry which is preliminary data.</text>
</comment>
<keyword evidence="1" id="KW-0805">Transcription regulation</keyword>
<dbReference type="EMBL" id="BNAI01000008">
    <property type="protein sequence ID" value="GHF24376.1"/>
    <property type="molecule type" value="Genomic_DNA"/>
</dbReference>
<dbReference type="Gene3D" id="1.10.260.40">
    <property type="entry name" value="lambda repressor-like DNA-binding domains"/>
    <property type="match status" value="1"/>
</dbReference>
<dbReference type="AlphaFoldDB" id="A0A8J3GSQ3"/>
<keyword evidence="3" id="KW-0804">Transcription</keyword>
<feature type="domain" description="HTH lacI-type" evidence="4">
    <location>
        <begin position="66"/>
        <end position="120"/>
    </location>
</feature>
<dbReference type="GO" id="GO:0003700">
    <property type="term" value="F:DNA-binding transcription factor activity"/>
    <property type="evidence" value="ECO:0007669"/>
    <property type="project" value="TreeGrafter"/>
</dbReference>
<keyword evidence="6" id="KW-1185">Reference proteome</keyword>
<protein>
    <submittedName>
        <fullName evidence="5">LacI family transcriptional regulator</fullName>
    </submittedName>
</protein>
<dbReference type="SUPFAM" id="SSF53822">
    <property type="entry name" value="Periplasmic binding protein-like I"/>
    <property type="match status" value="1"/>
</dbReference>
<dbReference type="SMART" id="SM00354">
    <property type="entry name" value="HTH_LACI"/>
    <property type="match status" value="1"/>
</dbReference>